<proteinExistence type="predicted"/>
<keyword evidence="3" id="KW-1185">Reference proteome</keyword>
<evidence type="ECO:0000259" key="1">
    <source>
        <dbReference type="Pfam" id="PF12680"/>
    </source>
</evidence>
<dbReference type="EMBL" id="JBHULN010000033">
    <property type="protein sequence ID" value="MFD2574584.1"/>
    <property type="molecule type" value="Genomic_DNA"/>
</dbReference>
<protein>
    <submittedName>
        <fullName evidence="2">Nuclear transport factor 2 family protein</fullName>
    </submittedName>
</protein>
<name>A0ABW5MD24_9BACT</name>
<dbReference type="SUPFAM" id="SSF54427">
    <property type="entry name" value="NTF2-like"/>
    <property type="match status" value="2"/>
</dbReference>
<sequence length="246" mass="27882">MQSIEINKSIIRDFYQRAVGQGDIAFARQIIADDYIQHSPGLKPGKAGVLEALEYMKQMPKPATTTTPFMRLIAEGDYVVTNLSFDWGDTRKVVVDLFRFENGKVAEHWDAVEDEPDTTLNGHPMMDGPMPGEDADLTMVNKQLVCDFYQRVVIDQQLEVMPDFIAPDLVQHMPDIADGIDGLRTYLTKSSETWSIRLIDRVIGEGDFVVVQTQGQFRHKQATFYAICRINDGEIVEQWGVKRLVP</sequence>
<dbReference type="InterPro" id="IPR032710">
    <property type="entry name" value="NTF2-like_dom_sf"/>
</dbReference>
<feature type="domain" description="SnoaL-like" evidence="1">
    <location>
        <begin position="11"/>
        <end position="108"/>
    </location>
</feature>
<dbReference type="Gene3D" id="3.10.450.50">
    <property type="match status" value="2"/>
</dbReference>
<organism evidence="2 3">
    <name type="scientific">Spirosoma soli</name>
    <dbReference type="NCBI Taxonomy" id="1770529"/>
    <lineage>
        <taxon>Bacteria</taxon>
        <taxon>Pseudomonadati</taxon>
        <taxon>Bacteroidota</taxon>
        <taxon>Cytophagia</taxon>
        <taxon>Cytophagales</taxon>
        <taxon>Cytophagaceae</taxon>
        <taxon>Spirosoma</taxon>
    </lineage>
</organism>
<dbReference type="RefSeq" id="WP_381528527.1">
    <property type="nucleotide sequence ID" value="NZ_JBHULN010000033.1"/>
</dbReference>
<comment type="caution">
    <text evidence="2">The sequence shown here is derived from an EMBL/GenBank/DDBJ whole genome shotgun (WGS) entry which is preliminary data.</text>
</comment>
<dbReference type="PANTHER" id="PTHR38436">
    <property type="entry name" value="POLYKETIDE CYCLASE SNOAL-LIKE DOMAIN"/>
    <property type="match status" value="1"/>
</dbReference>
<dbReference type="Pfam" id="PF12680">
    <property type="entry name" value="SnoaL_2"/>
    <property type="match status" value="2"/>
</dbReference>
<accession>A0ABW5MD24</accession>
<reference evidence="3" key="1">
    <citation type="journal article" date="2019" name="Int. J. Syst. Evol. Microbiol.">
        <title>The Global Catalogue of Microorganisms (GCM) 10K type strain sequencing project: providing services to taxonomists for standard genome sequencing and annotation.</title>
        <authorList>
            <consortium name="The Broad Institute Genomics Platform"/>
            <consortium name="The Broad Institute Genome Sequencing Center for Infectious Disease"/>
            <person name="Wu L."/>
            <person name="Ma J."/>
        </authorList>
    </citation>
    <scope>NUCLEOTIDE SEQUENCE [LARGE SCALE GENOMIC DNA]</scope>
    <source>
        <strain evidence="3">KCTC 42805</strain>
    </source>
</reference>
<dbReference type="Proteomes" id="UP001597469">
    <property type="component" value="Unassembled WGS sequence"/>
</dbReference>
<evidence type="ECO:0000313" key="2">
    <source>
        <dbReference type="EMBL" id="MFD2574584.1"/>
    </source>
</evidence>
<dbReference type="PANTHER" id="PTHR38436:SF1">
    <property type="entry name" value="ESTER CYCLASE"/>
    <property type="match status" value="1"/>
</dbReference>
<dbReference type="InterPro" id="IPR009959">
    <property type="entry name" value="Cyclase_SnoaL-like"/>
</dbReference>
<feature type="domain" description="SnoaL-like" evidence="1">
    <location>
        <begin position="148"/>
        <end position="237"/>
    </location>
</feature>
<gene>
    <name evidence="2" type="ORF">ACFSUS_28390</name>
</gene>
<evidence type="ECO:0000313" key="3">
    <source>
        <dbReference type="Proteomes" id="UP001597469"/>
    </source>
</evidence>
<dbReference type="InterPro" id="IPR037401">
    <property type="entry name" value="SnoaL-like"/>
</dbReference>